<evidence type="ECO:0000313" key="7">
    <source>
        <dbReference type="Proteomes" id="UP001287356"/>
    </source>
</evidence>
<dbReference type="GO" id="GO:0016705">
    <property type="term" value="F:oxidoreductase activity, acting on paired donors, with incorporation or reduction of molecular oxygen"/>
    <property type="evidence" value="ECO:0007669"/>
    <property type="project" value="InterPro"/>
</dbReference>
<dbReference type="PANTHER" id="PTHR24305">
    <property type="entry name" value="CYTOCHROME P450"/>
    <property type="match status" value="1"/>
</dbReference>
<protein>
    <submittedName>
        <fullName evidence="6">Cytochrome P450</fullName>
    </submittedName>
</protein>
<dbReference type="PANTHER" id="PTHR24305:SF168">
    <property type="entry name" value="P450, PUTATIVE (EUROFUNG)-RELATED"/>
    <property type="match status" value="1"/>
</dbReference>
<accession>A0AAE0K3M8</accession>
<dbReference type="InterPro" id="IPR050121">
    <property type="entry name" value="Cytochrome_P450_monoxygenase"/>
</dbReference>
<keyword evidence="2 4" id="KW-0479">Metal-binding</keyword>
<dbReference type="Pfam" id="PF00067">
    <property type="entry name" value="p450"/>
    <property type="match status" value="1"/>
</dbReference>
<dbReference type="AlphaFoldDB" id="A0AAE0K3M8"/>
<evidence type="ECO:0000256" key="5">
    <source>
        <dbReference type="SAM" id="MobiDB-lite"/>
    </source>
</evidence>
<dbReference type="GO" id="GO:0004497">
    <property type="term" value="F:monooxygenase activity"/>
    <property type="evidence" value="ECO:0007669"/>
    <property type="project" value="InterPro"/>
</dbReference>
<name>A0AAE0K3M8_9PEZI</name>
<feature type="binding site" description="axial binding residue" evidence="4">
    <location>
        <position position="469"/>
    </location>
    <ligand>
        <name>heme</name>
        <dbReference type="ChEBI" id="CHEBI:30413"/>
    </ligand>
    <ligandPart>
        <name>Fe</name>
        <dbReference type="ChEBI" id="CHEBI:18248"/>
    </ligandPart>
</feature>
<reference evidence="6" key="2">
    <citation type="submission" date="2023-06" db="EMBL/GenBank/DDBJ databases">
        <authorList>
            <consortium name="Lawrence Berkeley National Laboratory"/>
            <person name="Haridas S."/>
            <person name="Hensen N."/>
            <person name="Bonometti L."/>
            <person name="Westerberg I."/>
            <person name="Brannstrom I.O."/>
            <person name="Guillou S."/>
            <person name="Cros-Aarteil S."/>
            <person name="Calhoun S."/>
            <person name="Kuo A."/>
            <person name="Mondo S."/>
            <person name="Pangilinan J."/>
            <person name="Riley R."/>
            <person name="Labutti K."/>
            <person name="Andreopoulos B."/>
            <person name="Lipzen A."/>
            <person name="Chen C."/>
            <person name="Yanf M."/>
            <person name="Daum C."/>
            <person name="Ng V."/>
            <person name="Clum A."/>
            <person name="Steindorff A."/>
            <person name="Ohm R."/>
            <person name="Martin F."/>
            <person name="Silar P."/>
            <person name="Natvig D."/>
            <person name="Lalanne C."/>
            <person name="Gautier V."/>
            <person name="Ament-Velasquez S.L."/>
            <person name="Kruys A."/>
            <person name="Hutchinson M.I."/>
            <person name="Powell A.J."/>
            <person name="Barry K."/>
            <person name="Miller A.N."/>
            <person name="Grigoriev I.V."/>
            <person name="Debuchy R."/>
            <person name="Gladieux P."/>
            <person name="Thoren M.H."/>
            <person name="Johannesson H."/>
        </authorList>
    </citation>
    <scope>NUCLEOTIDE SEQUENCE</scope>
    <source>
        <strain evidence="6">CBS 958.72</strain>
    </source>
</reference>
<dbReference type="PRINTS" id="PR00385">
    <property type="entry name" value="P450"/>
</dbReference>
<dbReference type="Proteomes" id="UP001287356">
    <property type="component" value="Unassembled WGS sequence"/>
</dbReference>
<keyword evidence="1 4" id="KW-0349">Heme</keyword>
<proteinExistence type="predicted"/>
<reference evidence="6" key="1">
    <citation type="journal article" date="2023" name="Mol. Phylogenet. Evol.">
        <title>Genome-scale phylogeny and comparative genomics of the fungal order Sordariales.</title>
        <authorList>
            <person name="Hensen N."/>
            <person name="Bonometti L."/>
            <person name="Westerberg I."/>
            <person name="Brannstrom I.O."/>
            <person name="Guillou S."/>
            <person name="Cros-Aarteil S."/>
            <person name="Calhoun S."/>
            <person name="Haridas S."/>
            <person name="Kuo A."/>
            <person name="Mondo S."/>
            <person name="Pangilinan J."/>
            <person name="Riley R."/>
            <person name="LaButti K."/>
            <person name="Andreopoulos B."/>
            <person name="Lipzen A."/>
            <person name="Chen C."/>
            <person name="Yan M."/>
            <person name="Daum C."/>
            <person name="Ng V."/>
            <person name="Clum A."/>
            <person name="Steindorff A."/>
            <person name="Ohm R.A."/>
            <person name="Martin F."/>
            <person name="Silar P."/>
            <person name="Natvig D.O."/>
            <person name="Lalanne C."/>
            <person name="Gautier V."/>
            <person name="Ament-Velasquez S.L."/>
            <person name="Kruys A."/>
            <person name="Hutchinson M.I."/>
            <person name="Powell A.J."/>
            <person name="Barry K."/>
            <person name="Miller A.N."/>
            <person name="Grigoriev I.V."/>
            <person name="Debuchy R."/>
            <person name="Gladieux P."/>
            <person name="Hiltunen Thoren M."/>
            <person name="Johannesson H."/>
        </authorList>
    </citation>
    <scope>NUCLEOTIDE SEQUENCE</scope>
    <source>
        <strain evidence="6">CBS 958.72</strain>
    </source>
</reference>
<dbReference type="InterPro" id="IPR036396">
    <property type="entry name" value="Cyt_P450_sf"/>
</dbReference>
<evidence type="ECO:0000256" key="2">
    <source>
        <dbReference type="ARBA" id="ARBA00022723"/>
    </source>
</evidence>
<dbReference type="CDD" id="cd11060">
    <property type="entry name" value="CYP57A1-like"/>
    <property type="match status" value="1"/>
</dbReference>
<comment type="caution">
    <text evidence="6">The sequence shown here is derived from an EMBL/GenBank/DDBJ whole genome shotgun (WGS) entry which is preliminary data.</text>
</comment>
<dbReference type="InterPro" id="IPR002401">
    <property type="entry name" value="Cyt_P450_E_grp-I"/>
</dbReference>
<dbReference type="GO" id="GO:0005506">
    <property type="term" value="F:iron ion binding"/>
    <property type="evidence" value="ECO:0007669"/>
    <property type="project" value="InterPro"/>
</dbReference>
<evidence type="ECO:0000256" key="4">
    <source>
        <dbReference type="PIRSR" id="PIRSR602401-1"/>
    </source>
</evidence>
<keyword evidence="7" id="KW-1185">Reference proteome</keyword>
<dbReference type="Gene3D" id="1.10.630.10">
    <property type="entry name" value="Cytochrome P450"/>
    <property type="match status" value="1"/>
</dbReference>
<dbReference type="PRINTS" id="PR00463">
    <property type="entry name" value="EP450I"/>
</dbReference>
<evidence type="ECO:0000256" key="3">
    <source>
        <dbReference type="ARBA" id="ARBA00023004"/>
    </source>
</evidence>
<keyword evidence="3 4" id="KW-0408">Iron</keyword>
<dbReference type="GO" id="GO:0020037">
    <property type="term" value="F:heme binding"/>
    <property type="evidence" value="ECO:0007669"/>
    <property type="project" value="InterPro"/>
</dbReference>
<feature type="compositionally biased region" description="Pro residues" evidence="5">
    <location>
        <begin position="339"/>
        <end position="351"/>
    </location>
</feature>
<evidence type="ECO:0000313" key="6">
    <source>
        <dbReference type="EMBL" id="KAK3368836.1"/>
    </source>
</evidence>
<dbReference type="EMBL" id="JAULSN010000006">
    <property type="protein sequence ID" value="KAK3368836.1"/>
    <property type="molecule type" value="Genomic_DNA"/>
</dbReference>
<comment type="cofactor">
    <cofactor evidence="4">
        <name>heme</name>
        <dbReference type="ChEBI" id="CHEBI:30413"/>
    </cofactor>
</comment>
<sequence length="523" mass="58349">MTLLDGIAMFGDALYRQKWSLVAAVLAIYLARKFVVYYRLRHLKGPWGSGFTNFYHTRNILGLQVPKWYRDMNHKYGPIARIGPHSLVTSDPDVWQHVNLKAGYTRAGWYYTGARIEYNRDNVFTETDNKEHDRIRKMIAPGFSGRENLELESQIDARLTELITLVRSKYLSTESRIVPMDLASKMQYLTLDVISTVGLGKPFGMLASDADEHGFLQSTAAGLLINNTFMGLGLSWLAQTRLGHLLAPKSTDATGFGKMIGLTFQFINERAANPTNVRSDMLASFIRHGLADDELRSEGLEQVVAGSDTTAAALRGTMLYLMTHKRVYAKLQAEIDANPSPPPPPPPPPPGVAEQSSSSIISIAKAKQLPYLQAVIREAMRVWPPVANLFPRATPPVGDTVMVDGQPIYLPGGVDIGYCALGIHHSKRVYGDDADAFRPERWLVEKDPDRLANMIRVNDLSFGHGRWGCLGKTVAQIELGKTIFELLRNFDWALIDPTNPWSASNVYGLFLISDMWVEVTARR</sequence>
<gene>
    <name evidence="6" type="ORF">B0T24DRAFT_630760</name>
</gene>
<evidence type="ECO:0000256" key="1">
    <source>
        <dbReference type="ARBA" id="ARBA00022617"/>
    </source>
</evidence>
<dbReference type="InterPro" id="IPR001128">
    <property type="entry name" value="Cyt_P450"/>
</dbReference>
<feature type="region of interest" description="Disordered" evidence="5">
    <location>
        <begin position="335"/>
        <end position="357"/>
    </location>
</feature>
<organism evidence="6 7">
    <name type="scientific">Lasiosphaeria ovina</name>
    <dbReference type="NCBI Taxonomy" id="92902"/>
    <lineage>
        <taxon>Eukaryota</taxon>
        <taxon>Fungi</taxon>
        <taxon>Dikarya</taxon>
        <taxon>Ascomycota</taxon>
        <taxon>Pezizomycotina</taxon>
        <taxon>Sordariomycetes</taxon>
        <taxon>Sordariomycetidae</taxon>
        <taxon>Sordariales</taxon>
        <taxon>Lasiosphaeriaceae</taxon>
        <taxon>Lasiosphaeria</taxon>
    </lineage>
</organism>
<dbReference type="SUPFAM" id="SSF48264">
    <property type="entry name" value="Cytochrome P450"/>
    <property type="match status" value="1"/>
</dbReference>